<dbReference type="EMBL" id="FKLO01000050">
    <property type="protein sequence ID" value="SAY97885.1"/>
    <property type="molecule type" value="Genomic_DNA"/>
</dbReference>
<name>A0A1C3HP90_9GAMM</name>
<proteinExistence type="predicted"/>
<dbReference type="GO" id="GO:0006313">
    <property type="term" value="P:DNA transposition"/>
    <property type="evidence" value="ECO:0007669"/>
    <property type="project" value="InterPro"/>
</dbReference>
<evidence type="ECO:0000313" key="4">
    <source>
        <dbReference type="Proteomes" id="UP000190837"/>
    </source>
</evidence>
<dbReference type="AlphaFoldDB" id="A0A1C3HP90"/>
<protein>
    <submittedName>
        <fullName evidence="3">Mobile element protein</fullName>
    </submittedName>
</protein>
<dbReference type="InterPro" id="IPR047650">
    <property type="entry name" value="Transpos_IS110"/>
</dbReference>
<evidence type="ECO:0000259" key="1">
    <source>
        <dbReference type="Pfam" id="PF01548"/>
    </source>
</evidence>
<evidence type="ECO:0000313" key="3">
    <source>
        <dbReference type="EMBL" id="SAY97885.1"/>
    </source>
</evidence>
<dbReference type="InterPro" id="IPR002525">
    <property type="entry name" value="Transp_IS110-like_N"/>
</dbReference>
<dbReference type="GO" id="GO:0004803">
    <property type="term" value="F:transposase activity"/>
    <property type="evidence" value="ECO:0007669"/>
    <property type="project" value="InterPro"/>
</dbReference>
<feature type="domain" description="Transposase IS110-like N-terminal" evidence="1">
    <location>
        <begin position="8"/>
        <end position="153"/>
    </location>
</feature>
<organism evidence="3 4">
    <name type="scientific">Cardiobacterium hominis</name>
    <dbReference type="NCBI Taxonomy" id="2718"/>
    <lineage>
        <taxon>Bacteria</taxon>
        <taxon>Pseudomonadati</taxon>
        <taxon>Pseudomonadota</taxon>
        <taxon>Gammaproteobacteria</taxon>
        <taxon>Cardiobacteriales</taxon>
        <taxon>Cardiobacteriaceae</taxon>
        <taxon>Cardiobacterium</taxon>
    </lineage>
</organism>
<accession>A0A1C3HP90</accession>
<dbReference type="Pfam" id="PF01548">
    <property type="entry name" value="DEDD_Tnp_IS110"/>
    <property type="match status" value="1"/>
</dbReference>
<gene>
    <name evidence="3" type="ORF">CHUV0807_1543</name>
</gene>
<feature type="domain" description="Transposase IS116/IS110/IS902 C-terminal" evidence="2">
    <location>
        <begin position="193"/>
        <end position="276"/>
    </location>
</feature>
<dbReference type="NCBIfam" id="NF033542">
    <property type="entry name" value="transpos_IS110"/>
    <property type="match status" value="1"/>
</dbReference>
<dbReference type="PANTHER" id="PTHR33055">
    <property type="entry name" value="TRANSPOSASE FOR INSERTION SEQUENCE ELEMENT IS1111A"/>
    <property type="match status" value="1"/>
</dbReference>
<reference evidence="4" key="1">
    <citation type="submission" date="2016-04" db="EMBL/GenBank/DDBJ databases">
        <authorList>
            <person name="Tagini F."/>
        </authorList>
    </citation>
    <scope>NUCLEOTIDE SEQUENCE [LARGE SCALE GENOMIC DNA]</scope>
    <source>
        <strain evidence="4">CHUV0807</strain>
    </source>
</reference>
<dbReference type="PANTHER" id="PTHR33055:SF13">
    <property type="entry name" value="TRANSPOSASE"/>
    <property type="match status" value="1"/>
</dbReference>
<dbReference type="RefSeq" id="WP_079540956.1">
    <property type="nucleotide sequence ID" value="NZ_CP171111.1"/>
</dbReference>
<evidence type="ECO:0000259" key="2">
    <source>
        <dbReference type="Pfam" id="PF02371"/>
    </source>
</evidence>
<dbReference type="InterPro" id="IPR003346">
    <property type="entry name" value="Transposase_20"/>
</dbReference>
<dbReference type="Pfam" id="PF02371">
    <property type="entry name" value="Transposase_20"/>
    <property type="match status" value="1"/>
</dbReference>
<sequence length="322" mass="35148">MNPKNYGGIDVAKKNFVIGIYGQDKTKTGANTPKGHAKAVEYLQKHNVDLVVLESTGGLEVPLANALHAADIRVVIANPQRTHQYAASFSLGKTDHLDAKMLADYAQALDSRKMADDMCYAPPSEEALALEALVKRRSQLVEMRKMEKNRLEQTHASQKASVVAMIKHLGELIAALDKEIDQSNRGGFNGKGEILSEMKGVGRITCATLLSMLPELGKVPHKRAALLVGVVPPPRQSGEKEKKSGCVGGRMVVRNALYMAALAATRSEPKIKAFYEKLMSRGKAFKVALNACMHKLLRILNARMRDYLASLKETEESGLQSA</sequence>
<dbReference type="Proteomes" id="UP000190837">
    <property type="component" value="Unassembled WGS sequence"/>
</dbReference>
<dbReference type="GO" id="GO:0003677">
    <property type="term" value="F:DNA binding"/>
    <property type="evidence" value="ECO:0007669"/>
    <property type="project" value="InterPro"/>
</dbReference>